<dbReference type="GeneID" id="20202606"/>
<dbReference type="CTD" id="20202606"/>
<reference evidence="1 3" key="2">
    <citation type="journal article" date="2013" name="Nature">
        <title>Insights into bilaterian evolution from three spiralian genomes.</title>
        <authorList>
            <person name="Simakov O."/>
            <person name="Marletaz F."/>
            <person name="Cho S.J."/>
            <person name="Edsinger-Gonzales E."/>
            <person name="Havlak P."/>
            <person name="Hellsten U."/>
            <person name="Kuo D.H."/>
            <person name="Larsson T."/>
            <person name="Lv J."/>
            <person name="Arendt D."/>
            <person name="Savage R."/>
            <person name="Osoegawa K."/>
            <person name="de Jong P."/>
            <person name="Grimwood J."/>
            <person name="Chapman J.A."/>
            <person name="Shapiro H."/>
            <person name="Aerts A."/>
            <person name="Otillar R.P."/>
            <person name="Terry A.Y."/>
            <person name="Boore J.L."/>
            <person name="Grigoriev I.V."/>
            <person name="Lindberg D.R."/>
            <person name="Seaver E.C."/>
            <person name="Weisblat D.A."/>
            <person name="Putnam N.H."/>
            <person name="Rokhsar D.S."/>
        </authorList>
    </citation>
    <scope>NUCLEOTIDE SEQUENCE</scope>
</reference>
<dbReference type="InParanoid" id="T1F1A6"/>
<gene>
    <name evidence="2" type="primary">20202606</name>
    <name evidence="1" type="ORF">HELRODRAFT_169038</name>
</gene>
<keyword evidence="3" id="KW-1185">Reference proteome</keyword>
<dbReference type="EMBL" id="KB096023">
    <property type="protein sequence ID" value="ESO09097.1"/>
    <property type="molecule type" value="Genomic_DNA"/>
</dbReference>
<dbReference type="AlphaFoldDB" id="T1F1A6"/>
<accession>T1F1A6</accession>
<dbReference type="RefSeq" id="XP_009013119.1">
    <property type="nucleotide sequence ID" value="XM_009014871.1"/>
</dbReference>
<dbReference type="KEGG" id="hro:HELRODRAFT_169038"/>
<sequence length="137" mass="16092">MPFYTVKVEWTKKYDCMEQAIRSHLTSAPSSCNFRIFNRLCHKVEKAKHTTEQFQAIRCQRDLLYCSTELSNIQTERQIVIIERLKSGSVVSRFVHLHTSLGLLCLLCFKSTYVSKSRLLKRKCVQICMFVLLYYAI</sequence>
<proteinExistence type="predicted"/>
<dbReference type="EnsemblMetazoa" id="HelroT169038">
    <property type="protein sequence ID" value="HelroP169038"/>
    <property type="gene ID" value="HelroG169038"/>
</dbReference>
<dbReference type="HOGENOM" id="CLU_1867302_0_0_1"/>
<dbReference type="EMBL" id="AMQM01003164">
    <property type="status" value="NOT_ANNOTATED_CDS"/>
    <property type="molecule type" value="Genomic_DNA"/>
</dbReference>
<name>T1F1A6_HELRO</name>
<reference evidence="2" key="3">
    <citation type="submission" date="2015-06" db="UniProtKB">
        <authorList>
            <consortium name="EnsemblMetazoa"/>
        </authorList>
    </citation>
    <scope>IDENTIFICATION</scope>
</reference>
<reference evidence="3" key="1">
    <citation type="submission" date="2012-12" db="EMBL/GenBank/DDBJ databases">
        <authorList>
            <person name="Hellsten U."/>
            <person name="Grimwood J."/>
            <person name="Chapman J.A."/>
            <person name="Shapiro H."/>
            <person name="Aerts A."/>
            <person name="Otillar R.P."/>
            <person name="Terry A.Y."/>
            <person name="Boore J.L."/>
            <person name="Simakov O."/>
            <person name="Marletaz F."/>
            <person name="Cho S.-J."/>
            <person name="Edsinger-Gonzales E."/>
            <person name="Havlak P."/>
            <person name="Kuo D.-H."/>
            <person name="Larsson T."/>
            <person name="Lv J."/>
            <person name="Arendt D."/>
            <person name="Savage R."/>
            <person name="Osoegawa K."/>
            <person name="de Jong P."/>
            <person name="Lindberg D.R."/>
            <person name="Seaver E.C."/>
            <person name="Weisblat D.A."/>
            <person name="Putnam N.H."/>
            <person name="Grigoriev I.V."/>
            <person name="Rokhsar D.S."/>
        </authorList>
    </citation>
    <scope>NUCLEOTIDE SEQUENCE</scope>
</reference>
<evidence type="ECO:0000313" key="1">
    <source>
        <dbReference type="EMBL" id="ESO09097.1"/>
    </source>
</evidence>
<organism evidence="2 3">
    <name type="scientific">Helobdella robusta</name>
    <name type="common">Californian leech</name>
    <dbReference type="NCBI Taxonomy" id="6412"/>
    <lineage>
        <taxon>Eukaryota</taxon>
        <taxon>Metazoa</taxon>
        <taxon>Spiralia</taxon>
        <taxon>Lophotrochozoa</taxon>
        <taxon>Annelida</taxon>
        <taxon>Clitellata</taxon>
        <taxon>Hirudinea</taxon>
        <taxon>Rhynchobdellida</taxon>
        <taxon>Glossiphoniidae</taxon>
        <taxon>Helobdella</taxon>
    </lineage>
</organism>
<protein>
    <submittedName>
        <fullName evidence="1 2">Uncharacterized protein</fullName>
    </submittedName>
</protein>
<dbReference type="Proteomes" id="UP000015101">
    <property type="component" value="Unassembled WGS sequence"/>
</dbReference>
<evidence type="ECO:0000313" key="3">
    <source>
        <dbReference type="Proteomes" id="UP000015101"/>
    </source>
</evidence>
<evidence type="ECO:0000313" key="2">
    <source>
        <dbReference type="EnsemblMetazoa" id="HelroP169038"/>
    </source>
</evidence>